<dbReference type="Proteomes" id="UP000076567">
    <property type="component" value="Unassembled WGS sequence"/>
</dbReference>
<name>A0A165P5N1_9BACL</name>
<sequence>MKRLLTGIGFFALLSGCTSVQTTSELTIQQLDVKAAEKSLQQFVRSAQQENGIYLYQDEENSFYYVFLNGVNMKEVVSALTFSDVEVTSEDDTLNIAYSEDFIEDIKDKKLANQLLYKIKLNQDYETPQTFKKW</sequence>
<evidence type="ECO:0000313" key="1">
    <source>
        <dbReference type="EMBL" id="KZE69050.1"/>
    </source>
</evidence>
<reference evidence="2" key="1">
    <citation type="submission" date="2016-01" db="EMBL/GenBank/DDBJ databases">
        <title>Draft genome of Chromobacterium sp. F49.</title>
        <authorList>
            <person name="Hong K.W."/>
        </authorList>
    </citation>
    <scope>NUCLEOTIDE SEQUENCE [LARGE SCALE GENOMIC DNA]</scope>
    <source>
        <strain evidence="2">P7IIIA</strain>
    </source>
</reference>
<evidence type="ECO:0008006" key="3">
    <source>
        <dbReference type="Google" id="ProtNLM"/>
    </source>
</evidence>
<keyword evidence="2" id="KW-1185">Reference proteome</keyword>
<dbReference type="OrthoDB" id="2614098at2"/>
<dbReference type="PROSITE" id="PS51257">
    <property type="entry name" value="PROKAR_LIPOPROTEIN"/>
    <property type="match status" value="1"/>
</dbReference>
<comment type="caution">
    <text evidence="1">The sequence shown here is derived from an EMBL/GenBank/DDBJ whole genome shotgun (WGS) entry which is preliminary data.</text>
</comment>
<evidence type="ECO:0000313" key="2">
    <source>
        <dbReference type="Proteomes" id="UP000076567"/>
    </source>
</evidence>
<dbReference type="AlphaFoldDB" id="A0A165P5N1"/>
<gene>
    <name evidence="1" type="ORF">AWM68_01935</name>
</gene>
<proteinExistence type="predicted"/>
<dbReference type="EMBL" id="LRFC01000001">
    <property type="protein sequence ID" value="KZE69050.1"/>
    <property type="molecule type" value="Genomic_DNA"/>
</dbReference>
<dbReference type="RefSeq" id="WP_066236397.1">
    <property type="nucleotide sequence ID" value="NZ_LRFC01000001.1"/>
</dbReference>
<protein>
    <recommendedName>
        <fullName evidence="3">Lipoprotein</fullName>
    </recommendedName>
</protein>
<accession>A0A165P5N1</accession>
<organism evidence="1 2">
    <name type="scientific">Fictibacillus phosphorivorans</name>
    <dbReference type="NCBI Taxonomy" id="1221500"/>
    <lineage>
        <taxon>Bacteria</taxon>
        <taxon>Bacillati</taxon>
        <taxon>Bacillota</taxon>
        <taxon>Bacilli</taxon>
        <taxon>Bacillales</taxon>
        <taxon>Fictibacillaceae</taxon>
        <taxon>Fictibacillus</taxon>
    </lineage>
</organism>